<accession>A0A1T4P9R2</accession>
<evidence type="ECO:0000259" key="1">
    <source>
        <dbReference type="SMART" id="SM00782"/>
    </source>
</evidence>
<dbReference type="Proteomes" id="UP000191153">
    <property type="component" value="Unassembled WGS sequence"/>
</dbReference>
<dbReference type="EMBL" id="FUWX01000013">
    <property type="protein sequence ID" value="SJZ88121.1"/>
    <property type="molecule type" value="Genomic_DNA"/>
</dbReference>
<dbReference type="RefSeq" id="WP_078694295.1">
    <property type="nucleotide sequence ID" value="NZ_FUWX01000013.1"/>
</dbReference>
<dbReference type="STRING" id="180163.SAMN02745174_01834"/>
<protein>
    <submittedName>
        <fullName evidence="2">Phosphonoacetate hydrolase</fullName>
    </submittedName>
</protein>
<reference evidence="2 3" key="1">
    <citation type="submission" date="2017-02" db="EMBL/GenBank/DDBJ databases">
        <authorList>
            <person name="Peterson S.W."/>
        </authorList>
    </citation>
    <scope>NUCLEOTIDE SEQUENCE [LARGE SCALE GENOMIC DNA]</scope>
    <source>
        <strain evidence="2 3">ATCC 700028</strain>
    </source>
</reference>
<proteinExistence type="predicted"/>
<evidence type="ECO:0000313" key="3">
    <source>
        <dbReference type="Proteomes" id="UP000191153"/>
    </source>
</evidence>
<dbReference type="AlphaFoldDB" id="A0A1T4P9R2"/>
<dbReference type="SMART" id="SM00782">
    <property type="entry name" value="PhnA_Zn_Ribbon"/>
    <property type="match status" value="1"/>
</dbReference>
<organism evidence="2 3">
    <name type="scientific">Cetobacterium ceti</name>
    <dbReference type="NCBI Taxonomy" id="180163"/>
    <lineage>
        <taxon>Bacteria</taxon>
        <taxon>Fusobacteriati</taxon>
        <taxon>Fusobacteriota</taxon>
        <taxon>Fusobacteriia</taxon>
        <taxon>Fusobacteriales</taxon>
        <taxon>Fusobacteriaceae</taxon>
        <taxon>Cetobacterium</taxon>
    </lineage>
</organism>
<gene>
    <name evidence="2" type="ORF">SAMN02745174_01834</name>
</gene>
<sequence length="131" mass="15193">MSTKKYKEKLSRVGEFGKDLARRSKSKCELCGASKVKLVIYELPPIPKEPDFNNCIFICEECLNKLNNLNKIKENDLRFLENSIWSETPIIKATSISLLTIIKNKFPWAEDVLYNGYVEKQDLENSEKIIF</sequence>
<dbReference type="GO" id="GO:0016787">
    <property type="term" value="F:hydrolase activity"/>
    <property type="evidence" value="ECO:0007669"/>
    <property type="project" value="UniProtKB-KW"/>
</dbReference>
<keyword evidence="2" id="KW-0378">Hydrolase</keyword>
<evidence type="ECO:0000313" key="2">
    <source>
        <dbReference type="EMBL" id="SJZ88121.1"/>
    </source>
</evidence>
<dbReference type="InterPro" id="IPR013991">
    <property type="entry name" value="PhnaA_N_proteobac"/>
</dbReference>
<name>A0A1T4P9R2_9FUSO</name>
<dbReference type="OrthoDB" id="9810131at2"/>
<feature type="domain" description="PhnA protein N-terminal proteobacterial" evidence="1">
    <location>
        <begin position="19"/>
        <end position="67"/>
    </location>
</feature>
<keyword evidence="3" id="KW-1185">Reference proteome</keyword>